<accession>A0ABW4CWW9</accession>
<keyword evidence="1" id="KW-0812">Transmembrane</keyword>
<dbReference type="EMBL" id="JBHTOK010000013">
    <property type="protein sequence ID" value="MFD1440357.1"/>
    <property type="molecule type" value="Genomic_DNA"/>
</dbReference>
<dbReference type="RefSeq" id="WP_125757439.1">
    <property type="nucleotide sequence ID" value="NZ_JBHTOK010000013.1"/>
</dbReference>
<gene>
    <name evidence="2" type="ORF">ACFQ5K_03000</name>
</gene>
<organism evidence="2 3">
    <name type="scientific">Lacticaseibacillus hegangensis</name>
    <dbReference type="NCBI Taxonomy" id="2486010"/>
    <lineage>
        <taxon>Bacteria</taxon>
        <taxon>Bacillati</taxon>
        <taxon>Bacillota</taxon>
        <taxon>Bacilli</taxon>
        <taxon>Lactobacillales</taxon>
        <taxon>Lactobacillaceae</taxon>
        <taxon>Lacticaseibacillus</taxon>
    </lineage>
</organism>
<dbReference type="Proteomes" id="UP001597212">
    <property type="component" value="Unassembled WGS sequence"/>
</dbReference>
<evidence type="ECO:0000256" key="1">
    <source>
        <dbReference type="SAM" id="Phobius"/>
    </source>
</evidence>
<evidence type="ECO:0000313" key="2">
    <source>
        <dbReference type="EMBL" id="MFD1440357.1"/>
    </source>
</evidence>
<feature type="transmembrane region" description="Helical" evidence="1">
    <location>
        <begin position="22"/>
        <end position="47"/>
    </location>
</feature>
<feature type="transmembrane region" description="Helical" evidence="1">
    <location>
        <begin position="68"/>
        <end position="87"/>
    </location>
</feature>
<name>A0ABW4CWW9_9LACO</name>
<reference evidence="3" key="1">
    <citation type="journal article" date="2019" name="Int. J. Syst. Evol. Microbiol.">
        <title>The Global Catalogue of Microorganisms (GCM) 10K type strain sequencing project: providing services to taxonomists for standard genome sequencing and annotation.</title>
        <authorList>
            <consortium name="The Broad Institute Genomics Platform"/>
            <consortium name="The Broad Institute Genome Sequencing Center for Infectious Disease"/>
            <person name="Wu L."/>
            <person name="Ma J."/>
        </authorList>
    </citation>
    <scope>NUCLEOTIDE SEQUENCE [LARGE SCALE GENOMIC DNA]</scope>
    <source>
        <strain evidence="3">CCM 8912</strain>
    </source>
</reference>
<keyword evidence="1" id="KW-0472">Membrane</keyword>
<keyword evidence="3" id="KW-1185">Reference proteome</keyword>
<keyword evidence="1" id="KW-1133">Transmembrane helix</keyword>
<proteinExistence type="predicted"/>
<sequence>MSVTALLLDAAAFGTYWLQTQAAGLYVFGVIAQGVITLALLIMTFTYKGKRFGWFNFQTWAHNFTIRYAVIVLSLIVNAVVLFLYVLNVTGTNSLIFR</sequence>
<protein>
    <submittedName>
        <fullName evidence="2">Uncharacterized protein</fullName>
    </submittedName>
</protein>
<comment type="caution">
    <text evidence="2">The sequence shown here is derived from an EMBL/GenBank/DDBJ whole genome shotgun (WGS) entry which is preliminary data.</text>
</comment>
<evidence type="ECO:0000313" key="3">
    <source>
        <dbReference type="Proteomes" id="UP001597212"/>
    </source>
</evidence>